<dbReference type="KEGG" id="mfk:E2N92_00625"/>
<protein>
    <submittedName>
        <fullName evidence="2">Uncharacterized protein</fullName>
    </submittedName>
</protein>
<feature type="transmembrane region" description="Helical" evidence="1">
    <location>
        <begin position="341"/>
        <end position="361"/>
    </location>
</feature>
<dbReference type="Proteomes" id="UP000826709">
    <property type="component" value="Chromosome"/>
</dbReference>
<feature type="transmembrane region" description="Helical" evidence="1">
    <location>
        <begin position="277"/>
        <end position="304"/>
    </location>
</feature>
<dbReference type="EMBL" id="CP037968">
    <property type="protein sequence ID" value="QYZ78038.1"/>
    <property type="molecule type" value="Genomic_DNA"/>
</dbReference>
<gene>
    <name evidence="2" type="ORF">E2N92_00625</name>
</gene>
<evidence type="ECO:0000313" key="2">
    <source>
        <dbReference type="EMBL" id="QYZ78038.1"/>
    </source>
</evidence>
<organism evidence="2 3">
    <name type="scientific">Methanofollis formosanus</name>
    <dbReference type="NCBI Taxonomy" id="299308"/>
    <lineage>
        <taxon>Archaea</taxon>
        <taxon>Methanobacteriati</taxon>
        <taxon>Methanobacteriota</taxon>
        <taxon>Stenosarchaea group</taxon>
        <taxon>Methanomicrobia</taxon>
        <taxon>Methanomicrobiales</taxon>
        <taxon>Methanomicrobiaceae</taxon>
        <taxon>Methanofollis</taxon>
    </lineage>
</organism>
<keyword evidence="3" id="KW-1185">Reference proteome</keyword>
<dbReference type="RefSeq" id="WP_220681776.1">
    <property type="nucleotide sequence ID" value="NZ_CP037968.1"/>
</dbReference>
<sequence length="407" mass="44343">MTALPDATSCPYCGGPLPPEERQAPSLCDACLAKIEREARPVLFTSRITRDQALDIVQTWWEDPLVAGDLATKAQTIECRLNYLPFWKLTAHVAGHVTGDDNSEDKVPMDVALDNDFVWTGAAGDTGGLGIYYLRNLIGETVSSDACTARVAETTVPPAEGFAEGLRALRYGALRYSGVPHVTADEVRLRPLEGGLVVYPFWIVRYAYAGRNYFATVDGVTGDLVSGRAPGTIFRRAFAFVKAMAATVLAVLVGILCLELLFNPDIPDPEGSLAICVIYIIFAIFVFSFGIIPLLIIFICVQIARDDFAFSRYGAEITYGEVNGGYRSSSKHLPSENTVKIAAIILGFCSMVIGGFVLYHWGKWQALVAAVAGLVAYIIACISLHNPTWGTASRRWVHEDYPVEEEA</sequence>
<keyword evidence="1" id="KW-1133">Transmembrane helix</keyword>
<name>A0A8G0ZZJ9_9EURY</name>
<keyword evidence="1" id="KW-0472">Membrane</keyword>
<feature type="transmembrane region" description="Helical" evidence="1">
    <location>
        <begin position="367"/>
        <end position="385"/>
    </location>
</feature>
<accession>A0A8G0ZZJ9</accession>
<dbReference type="AlphaFoldDB" id="A0A8G0ZZJ9"/>
<keyword evidence="1" id="KW-0812">Transmembrane</keyword>
<reference evidence="2" key="2">
    <citation type="submission" date="2019-03" db="EMBL/GenBank/DDBJ databases">
        <authorList>
            <person name="Chen S.-C."/>
            <person name="Wu S.-Y."/>
            <person name="Lai M.-C."/>
        </authorList>
    </citation>
    <scope>NUCLEOTIDE SEQUENCE</scope>
    <source>
        <strain evidence="2">ML15</strain>
    </source>
</reference>
<evidence type="ECO:0000256" key="1">
    <source>
        <dbReference type="SAM" id="Phobius"/>
    </source>
</evidence>
<proteinExistence type="predicted"/>
<dbReference type="OrthoDB" id="93530at2157"/>
<reference evidence="2" key="1">
    <citation type="journal article" date="2005" name="Int. J. Syst. Evol. Microbiol.">
        <title>Methanofollis formosanus sp. nov., isolated from a fish pond.</title>
        <authorList>
            <person name="Wu S.Y."/>
            <person name="Chen S.C."/>
            <person name="Lai M.C."/>
        </authorList>
    </citation>
    <scope>NUCLEOTIDE SEQUENCE</scope>
    <source>
        <strain evidence="2">ML15</strain>
    </source>
</reference>
<evidence type="ECO:0000313" key="3">
    <source>
        <dbReference type="Proteomes" id="UP000826709"/>
    </source>
</evidence>
<feature type="transmembrane region" description="Helical" evidence="1">
    <location>
        <begin position="237"/>
        <end position="262"/>
    </location>
</feature>